<protein>
    <submittedName>
        <fullName evidence="1">Uncharacterized protein</fullName>
    </submittedName>
</protein>
<dbReference type="EMBL" id="VSSQ01043738">
    <property type="protein sequence ID" value="MPM97458.1"/>
    <property type="molecule type" value="Genomic_DNA"/>
</dbReference>
<accession>A0A645E8A6</accession>
<organism evidence="1">
    <name type="scientific">bioreactor metagenome</name>
    <dbReference type="NCBI Taxonomy" id="1076179"/>
    <lineage>
        <taxon>unclassified sequences</taxon>
        <taxon>metagenomes</taxon>
        <taxon>ecological metagenomes</taxon>
    </lineage>
</organism>
<sequence length="134" mass="14312">MSSGESPSSGNCVHSSARRLYSLTLALEARVWIGSNSMQGCLLASNSSSVGHIVVRPADEGSIRLPYSAKKMALISSDLPRENSATKATLRRSSRSLSCSCERRRSICPSDSSLSASQCWNSAISLESSVRQAE</sequence>
<name>A0A645E8A6_9ZZZZ</name>
<comment type="caution">
    <text evidence="1">The sequence shown here is derived from an EMBL/GenBank/DDBJ whole genome shotgun (WGS) entry which is preliminary data.</text>
</comment>
<evidence type="ECO:0000313" key="1">
    <source>
        <dbReference type="EMBL" id="MPM97458.1"/>
    </source>
</evidence>
<reference evidence="1" key="1">
    <citation type="submission" date="2019-08" db="EMBL/GenBank/DDBJ databases">
        <authorList>
            <person name="Kucharzyk K."/>
            <person name="Murdoch R.W."/>
            <person name="Higgins S."/>
            <person name="Loffler F."/>
        </authorList>
    </citation>
    <scope>NUCLEOTIDE SEQUENCE</scope>
</reference>
<proteinExistence type="predicted"/>
<gene>
    <name evidence="1" type="ORF">SDC9_144631</name>
</gene>
<dbReference type="AlphaFoldDB" id="A0A645E8A6"/>